<dbReference type="Proteomes" id="UP000038802">
    <property type="component" value="Unassembled WGS sequence"/>
</dbReference>
<evidence type="ECO:0000256" key="1">
    <source>
        <dbReference type="ARBA" id="ARBA00001933"/>
    </source>
</evidence>
<evidence type="ECO:0000313" key="9">
    <source>
        <dbReference type="EMBL" id="COV72371.1"/>
    </source>
</evidence>
<dbReference type="SMR" id="A0A0E8UJL1"/>
<dbReference type="Proteomes" id="UP000046947">
    <property type="component" value="Unassembled WGS sequence"/>
</dbReference>
<reference evidence="10 17" key="5">
    <citation type="submission" date="2017-02" db="EMBL/GenBank/DDBJ databases">
        <title>Protein polymorphisms may explain contrasting epidemiological fitness of two variants of a multidrug-resistant Mycobacterium tuberculosis strain.</title>
        <authorList>
            <person name="Bigi M.M."/>
            <person name="Lopez B."/>
            <person name="Blanco F.C."/>
            <person name="Sasiain M.C."/>
            <person name="De La Barrera S."/>
            <person name="Ritacco V."/>
            <person name="Bigi F."/>
            <person name="Soria M.A."/>
        </authorList>
    </citation>
    <scope>NUCLEOTIDE SEQUENCE [LARGE SCALE GENOMIC DNA]</scope>
    <source>
        <strain evidence="10 17">6548</strain>
    </source>
</reference>
<organism evidence="8 11">
    <name type="scientific">Mycobacterium tuberculosis</name>
    <dbReference type="NCBI Taxonomy" id="1773"/>
    <lineage>
        <taxon>Bacteria</taxon>
        <taxon>Bacillati</taxon>
        <taxon>Actinomycetota</taxon>
        <taxon>Actinomycetes</taxon>
        <taxon>Mycobacteriales</taxon>
        <taxon>Mycobacteriaceae</taxon>
        <taxon>Mycobacterium</taxon>
        <taxon>Mycobacterium tuberculosis complex</taxon>
    </lineage>
</organism>
<evidence type="ECO:0000313" key="5">
    <source>
        <dbReference type="EMBL" id="CKR56947.1"/>
    </source>
</evidence>
<evidence type="ECO:0000259" key="3">
    <source>
        <dbReference type="Pfam" id="PF00291"/>
    </source>
</evidence>
<dbReference type="Proteomes" id="UP000050139">
    <property type="component" value="Unassembled WGS sequence"/>
</dbReference>
<sequence length="404" mass="43594">MNNNLPLANPVNPTSITSNPQILLANRAHRTLVRSRQTRDRYRLLPEGYQVTPGRNRHPGTMVGNTPVLWIPELSGTSDPDRGFWAKLEGFNPGGMKDRPALYMVECARARGDIAPGAAIVESTSGTLGLGLALAGKVYRHPVTLVTDPGLEPIIARMLTAYGAGVDMVTQPHPVGGWQQARKDRVAQLMAEYPGAWNPNQYGNPDNVGAYRSLALELVAQLGRIDVLVCSVGTGGHSAGVARVLREFNPDMRLIGVDTIGSTIFGQPASNRLMRGLGSSIYPRNVDYRAFDEVHWVAPPEAVWACRSLAATHYASGGWSVGAVALVAGWAARNLPADTTIAAVFPDGPQRYFDTIYNDAYCNEHELLGGQPPTEPDEIASPLDAVVTRWTRSTTVIDPTQVVS</sequence>
<dbReference type="EMBL" id="CSAE01000178">
    <property type="protein sequence ID" value="COV69428.1"/>
    <property type="molecule type" value="Genomic_DNA"/>
</dbReference>
<dbReference type="EC" id="2.5.1.47" evidence="8"/>
<accession>A0A0E8UJL1</accession>
<reference evidence="11 12" key="3">
    <citation type="submission" date="2015-03" db="EMBL/GenBank/DDBJ databases">
        <authorList>
            <consortium name="Pathogen Informatics"/>
        </authorList>
    </citation>
    <scope>NUCLEOTIDE SEQUENCE [LARGE SCALE GENOMIC DNA]</scope>
    <source>
        <strain evidence="5 15">Bir 187</strain>
        <strain evidence="4 13">H09601792</strain>
        <strain evidence="11">K00500041</strain>
        <strain evidence="7 12">M09401471</strain>
        <strain evidence="9 14">P00601463</strain>
    </source>
</reference>
<dbReference type="Proteomes" id="UP000189452">
    <property type="component" value="Chromosome"/>
</dbReference>
<reference evidence="10 17" key="4">
    <citation type="submission" date="2016-04" db="EMBL/GenBank/DDBJ databases">
        <authorList>
            <person name="Bigi M."/>
            <person name="Bigi F."/>
            <person name="Soria M.A."/>
        </authorList>
    </citation>
    <scope>NUCLEOTIDE SEQUENCE [LARGE SCALE GENOMIC DNA]</scope>
    <source>
        <strain evidence="10 17">6548</strain>
    </source>
</reference>
<dbReference type="Pfam" id="PF00291">
    <property type="entry name" value="PALP"/>
    <property type="match status" value="1"/>
</dbReference>
<dbReference type="InterPro" id="IPR001926">
    <property type="entry name" value="TrpB-like_PALP"/>
</dbReference>
<keyword evidence="2" id="KW-0663">Pyridoxal phosphate</keyword>
<dbReference type="Proteomes" id="UP000044938">
    <property type="component" value="Unassembled WGS sequence"/>
</dbReference>
<evidence type="ECO:0000313" key="15">
    <source>
        <dbReference type="Proteomes" id="UP000049023"/>
    </source>
</evidence>
<keyword evidence="8" id="KW-0808">Transferase</keyword>
<evidence type="ECO:0000313" key="10">
    <source>
        <dbReference type="EMBL" id="OMH58740.1"/>
    </source>
</evidence>
<dbReference type="Proteomes" id="UP000048600">
    <property type="component" value="Unassembled WGS sequence"/>
</dbReference>
<evidence type="ECO:0000313" key="12">
    <source>
        <dbReference type="Proteomes" id="UP000044938"/>
    </source>
</evidence>
<name>A0A0E8UJL1_MYCTX</name>
<dbReference type="EMBL" id="LWDQ01000001">
    <property type="protein sequence ID" value="OMH58740.1"/>
    <property type="molecule type" value="Genomic_DNA"/>
</dbReference>
<dbReference type="EMBL" id="CHKL01000031">
    <property type="protein sequence ID" value="COV72371.1"/>
    <property type="molecule type" value="Genomic_DNA"/>
</dbReference>
<dbReference type="STRING" id="115862.BBG46_04595"/>
<evidence type="ECO:0000313" key="8">
    <source>
        <dbReference type="EMBL" id="COV69428.1"/>
    </source>
</evidence>
<reference evidence="8" key="1">
    <citation type="submission" date="2015-03" db="EMBL/GenBank/DDBJ databases">
        <authorList>
            <person name="Murphy D."/>
        </authorList>
    </citation>
    <scope>NUCLEOTIDE SEQUENCE [LARGE SCALE GENOMIC DNA]</scope>
    <source>
        <strain evidence="8">K00500041</strain>
    </source>
</reference>
<dbReference type="GO" id="GO:0004124">
    <property type="term" value="F:cysteine synthase activity"/>
    <property type="evidence" value="ECO:0007669"/>
    <property type="project" value="UniProtKB-EC"/>
</dbReference>
<dbReference type="EMBL" id="COPH01000006">
    <property type="protein sequence ID" value="CLV72980.1"/>
    <property type="molecule type" value="Genomic_DNA"/>
</dbReference>
<evidence type="ECO:0000313" key="14">
    <source>
        <dbReference type="Proteomes" id="UP000048600"/>
    </source>
</evidence>
<dbReference type="CDD" id="cd01561">
    <property type="entry name" value="CBS_like"/>
    <property type="match status" value="1"/>
</dbReference>
<dbReference type="PANTHER" id="PTHR10314">
    <property type="entry name" value="CYSTATHIONINE BETA-SYNTHASE"/>
    <property type="match status" value="1"/>
</dbReference>
<dbReference type="InterPro" id="IPR050214">
    <property type="entry name" value="Cys_Synth/Cystath_Beta-Synth"/>
</dbReference>
<reference evidence="6 16" key="2">
    <citation type="submission" date="2015-03" db="EMBL/GenBank/DDBJ databases">
        <authorList>
            <consortium name="Pathogen Informatics"/>
            <person name="Murphy D."/>
        </authorList>
    </citation>
    <scope>NUCLEOTIDE SEQUENCE [LARGE SCALE GENOMIC DNA]</scope>
    <source>
        <strain evidence="6 16">0268S</strain>
    </source>
</reference>
<evidence type="ECO:0000313" key="11">
    <source>
        <dbReference type="Proteomes" id="UP000038802"/>
    </source>
</evidence>
<proteinExistence type="predicted"/>
<evidence type="ECO:0000313" key="6">
    <source>
        <dbReference type="EMBL" id="CLV72980.1"/>
    </source>
</evidence>
<dbReference type="PATRIC" id="fig|1773.211.peg.1402"/>
<protein>
    <submittedName>
        <fullName evidence="8">Cysteine synthase A cysK2</fullName>
        <ecNumber evidence="8">2.5.1.47</ecNumber>
    </submittedName>
    <submittedName>
        <fullName evidence="10">Siderophore biosynthesis protein SbnA</fullName>
    </submittedName>
</protein>
<gene>
    <name evidence="8" type="primary">cysK</name>
    <name evidence="5" type="synonym">cysK_1</name>
    <name evidence="10" type="synonym">sbnA_1</name>
    <name evidence="10" type="ORF">A4S10_00899</name>
    <name evidence="4" type="ORF">ERS007688_03740</name>
    <name evidence="8" type="ORF">ERS007703_01880</name>
    <name evidence="7" type="ORF">ERS007720_00265</name>
    <name evidence="9" type="ORF">ERS007741_00522</name>
    <name evidence="5" type="ORF">ERS027661_01653</name>
    <name evidence="6" type="ORF">ERS094118_01073</name>
</gene>
<dbReference type="OMA" id="PGSWCPD"/>
<dbReference type="SUPFAM" id="SSF53686">
    <property type="entry name" value="Tryptophan synthase beta subunit-like PLP-dependent enzymes"/>
    <property type="match status" value="1"/>
</dbReference>
<dbReference type="InterPro" id="IPR036052">
    <property type="entry name" value="TrpB-like_PALP_sf"/>
</dbReference>
<evidence type="ECO:0000313" key="7">
    <source>
        <dbReference type="EMBL" id="COV45705.1"/>
    </source>
</evidence>
<evidence type="ECO:0000313" key="16">
    <source>
        <dbReference type="Proteomes" id="UP000050139"/>
    </source>
</evidence>
<evidence type="ECO:0000313" key="13">
    <source>
        <dbReference type="Proteomes" id="UP000046947"/>
    </source>
</evidence>
<feature type="domain" description="Tryptophan synthase beta chain-like PALP" evidence="3">
    <location>
        <begin position="63"/>
        <end position="347"/>
    </location>
</feature>
<dbReference type="AlphaFoldDB" id="A0A0E8UJL1"/>
<dbReference type="EMBL" id="CFOH01000879">
    <property type="protein sequence ID" value="CFE72695.1"/>
    <property type="molecule type" value="Genomic_DNA"/>
</dbReference>
<dbReference type="Proteomes" id="UP000049023">
    <property type="component" value="Unassembled WGS sequence"/>
</dbReference>
<comment type="cofactor">
    <cofactor evidence="1">
        <name>pyridoxal 5'-phosphate</name>
        <dbReference type="ChEBI" id="CHEBI:597326"/>
    </cofactor>
</comment>
<dbReference type="EMBL" id="CNFU01000295">
    <property type="protein sequence ID" value="CKR56947.1"/>
    <property type="molecule type" value="Genomic_DNA"/>
</dbReference>
<dbReference type="EMBL" id="CSAJ01000017">
    <property type="protein sequence ID" value="COV45705.1"/>
    <property type="molecule type" value="Genomic_DNA"/>
</dbReference>
<evidence type="ECO:0000313" key="4">
    <source>
        <dbReference type="EMBL" id="CFE72695.1"/>
    </source>
</evidence>
<evidence type="ECO:0000256" key="2">
    <source>
        <dbReference type="ARBA" id="ARBA00022898"/>
    </source>
</evidence>
<evidence type="ECO:0000313" key="17">
    <source>
        <dbReference type="Proteomes" id="UP000189452"/>
    </source>
</evidence>
<dbReference type="Gene3D" id="3.40.50.1100">
    <property type="match status" value="2"/>
</dbReference>